<dbReference type="Proteomes" id="UP000799438">
    <property type="component" value="Unassembled WGS sequence"/>
</dbReference>
<accession>A0A6A6BAM6</accession>
<name>A0A6A6BAM6_9PEZI</name>
<dbReference type="GeneID" id="54304248"/>
<dbReference type="EMBL" id="ML995489">
    <property type="protein sequence ID" value="KAF2140648.1"/>
    <property type="molecule type" value="Genomic_DNA"/>
</dbReference>
<dbReference type="AlphaFoldDB" id="A0A6A6BAM6"/>
<protein>
    <submittedName>
        <fullName evidence="1">Uncharacterized protein</fullName>
    </submittedName>
</protein>
<evidence type="ECO:0000313" key="2">
    <source>
        <dbReference type="Proteomes" id="UP000799438"/>
    </source>
</evidence>
<proteinExistence type="predicted"/>
<sequence>MLSPQEAQRFCTCGGKRITTLRHQIPLRCACACACALYVRALGVKNLVWSARLLLQYDGSTSCACLAACRRVLSVGRVWSTEFGTGVGEYARLAYLQQNVWWLCFHKTARWDIFLPNKPPLIALPITSGHCCCNGNGLFHQVQYRRPRREPLAGSK</sequence>
<evidence type="ECO:0000313" key="1">
    <source>
        <dbReference type="EMBL" id="KAF2140648.1"/>
    </source>
</evidence>
<reference evidence="1" key="1">
    <citation type="journal article" date="2020" name="Stud. Mycol.">
        <title>101 Dothideomycetes genomes: a test case for predicting lifestyles and emergence of pathogens.</title>
        <authorList>
            <person name="Haridas S."/>
            <person name="Albert R."/>
            <person name="Binder M."/>
            <person name="Bloem J."/>
            <person name="Labutti K."/>
            <person name="Salamov A."/>
            <person name="Andreopoulos B."/>
            <person name="Baker S."/>
            <person name="Barry K."/>
            <person name="Bills G."/>
            <person name="Bluhm B."/>
            <person name="Cannon C."/>
            <person name="Castanera R."/>
            <person name="Culley D."/>
            <person name="Daum C."/>
            <person name="Ezra D."/>
            <person name="Gonzalez J."/>
            <person name="Henrissat B."/>
            <person name="Kuo A."/>
            <person name="Liang C."/>
            <person name="Lipzen A."/>
            <person name="Lutzoni F."/>
            <person name="Magnuson J."/>
            <person name="Mondo S."/>
            <person name="Nolan M."/>
            <person name="Ohm R."/>
            <person name="Pangilinan J."/>
            <person name="Park H.-J."/>
            <person name="Ramirez L."/>
            <person name="Alfaro M."/>
            <person name="Sun H."/>
            <person name="Tritt A."/>
            <person name="Yoshinaga Y."/>
            <person name="Zwiers L.-H."/>
            <person name="Turgeon B."/>
            <person name="Goodwin S."/>
            <person name="Spatafora J."/>
            <person name="Crous P."/>
            <person name="Grigoriev I."/>
        </authorList>
    </citation>
    <scope>NUCLEOTIDE SEQUENCE</scope>
    <source>
        <strain evidence="1">CBS 121167</strain>
    </source>
</reference>
<keyword evidence="2" id="KW-1185">Reference proteome</keyword>
<dbReference type="RefSeq" id="XP_033396361.1">
    <property type="nucleotide sequence ID" value="XM_033546741.1"/>
</dbReference>
<organism evidence="1 2">
    <name type="scientific">Aplosporella prunicola CBS 121167</name>
    <dbReference type="NCBI Taxonomy" id="1176127"/>
    <lineage>
        <taxon>Eukaryota</taxon>
        <taxon>Fungi</taxon>
        <taxon>Dikarya</taxon>
        <taxon>Ascomycota</taxon>
        <taxon>Pezizomycotina</taxon>
        <taxon>Dothideomycetes</taxon>
        <taxon>Dothideomycetes incertae sedis</taxon>
        <taxon>Botryosphaeriales</taxon>
        <taxon>Aplosporellaceae</taxon>
        <taxon>Aplosporella</taxon>
    </lineage>
</organism>
<gene>
    <name evidence="1" type="ORF">K452DRAFT_49483</name>
</gene>